<organism evidence="1 2">
    <name type="scientific">Funneliformis mosseae</name>
    <name type="common">Endomycorrhizal fungus</name>
    <name type="synonym">Glomus mosseae</name>
    <dbReference type="NCBI Taxonomy" id="27381"/>
    <lineage>
        <taxon>Eukaryota</taxon>
        <taxon>Fungi</taxon>
        <taxon>Fungi incertae sedis</taxon>
        <taxon>Mucoromycota</taxon>
        <taxon>Glomeromycotina</taxon>
        <taxon>Glomeromycetes</taxon>
        <taxon>Glomerales</taxon>
        <taxon>Glomeraceae</taxon>
        <taxon>Funneliformis</taxon>
    </lineage>
</organism>
<name>A0A9N9GDZ3_FUNMO</name>
<accession>A0A9N9GDZ3</accession>
<evidence type="ECO:0000313" key="1">
    <source>
        <dbReference type="EMBL" id="CAG8595680.1"/>
    </source>
</evidence>
<evidence type="ECO:0000313" key="2">
    <source>
        <dbReference type="Proteomes" id="UP000789375"/>
    </source>
</evidence>
<dbReference type="Proteomes" id="UP000789375">
    <property type="component" value="Unassembled WGS sequence"/>
</dbReference>
<comment type="caution">
    <text evidence="1">The sequence shown here is derived from an EMBL/GenBank/DDBJ whole genome shotgun (WGS) entry which is preliminary data.</text>
</comment>
<reference evidence="1" key="1">
    <citation type="submission" date="2021-06" db="EMBL/GenBank/DDBJ databases">
        <authorList>
            <person name="Kallberg Y."/>
            <person name="Tangrot J."/>
            <person name="Rosling A."/>
        </authorList>
    </citation>
    <scope>NUCLEOTIDE SEQUENCE</scope>
    <source>
        <strain evidence="1">87-6 pot B 2015</strain>
    </source>
</reference>
<sequence>SQRRTTTSDATINSLLALAPAVINCSTNGLFSNSSSYNTLSISAFKFENISCLL</sequence>
<feature type="non-terminal residue" evidence="1">
    <location>
        <position position="54"/>
    </location>
</feature>
<proteinExistence type="predicted"/>
<keyword evidence="2" id="KW-1185">Reference proteome</keyword>
<dbReference type="AlphaFoldDB" id="A0A9N9GDZ3"/>
<gene>
    <name evidence="1" type="ORF">FMOSSE_LOCUS8677</name>
</gene>
<protein>
    <submittedName>
        <fullName evidence="1">124_t:CDS:1</fullName>
    </submittedName>
</protein>
<dbReference type="EMBL" id="CAJVPP010002304">
    <property type="protein sequence ID" value="CAG8595680.1"/>
    <property type="molecule type" value="Genomic_DNA"/>
</dbReference>